<feature type="domain" description="IrrE N-terminal-like" evidence="1">
    <location>
        <begin position="51"/>
        <end position="159"/>
    </location>
</feature>
<name>A0A1T1DXG7_9LEPT</name>
<accession>A0A1T1DXG7</accession>
<dbReference type="RefSeq" id="WP_176138102.1">
    <property type="nucleotide sequence ID" value="NZ_MVIT01000049.1"/>
</dbReference>
<dbReference type="AlphaFoldDB" id="A0A1T1DXG7"/>
<comment type="caution">
    <text evidence="2">The sequence shown here is derived from an EMBL/GenBank/DDBJ whole genome shotgun (WGS) entry which is preliminary data.</text>
</comment>
<proteinExistence type="predicted"/>
<evidence type="ECO:0000313" key="3">
    <source>
        <dbReference type="Proteomes" id="UP000191008"/>
    </source>
</evidence>
<dbReference type="Pfam" id="PF06114">
    <property type="entry name" value="Peptidase_M78"/>
    <property type="match status" value="1"/>
</dbReference>
<evidence type="ECO:0000313" key="2">
    <source>
        <dbReference type="EMBL" id="OOV45522.1"/>
    </source>
</evidence>
<dbReference type="Proteomes" id="UP000191008">
    <property type="component" value="Unassembled WGS sequence"/>
</dbReference>
<protein>
    <recommendedName>
        <fullName evidence="1">IrrE N-terminal-like domain-containing protein</fullName>
    </recommendedName>
</protein>
<organism evidence="2 3">
    <name type="scientific">Leptospira kirschneri serovar Pomona</name>
    <dbReference type="NCBI Taxonomy" id="561005"/>
    <lineage>
        <taxon>Bacteria</taxon>
        <taxon>Pseudomonadati</taxon>
        <taxon>Spirochaetota</taxon>
        <taxon>Spirochaetia</taxon>
        <taxon>Leptospirales</taxon>
        <taxon>Leptospiraceae</taxon>
        <taxon>Leptospira</taxon>
    </lineage>
</organism>
<reference evidence="2 3" key="1">
    <citation type="submission" date="2017-02" db="EMBL/GenBank/DDBJ databases">
        <title>Comparative genomic analysis of Brazilian Leptospira kirschneri strains of different serogroups.</title>
        <authorList>
            <person name="Moreno L.Z."/>
            <person name="Miraglia F."/>
            <person name="Kremer F.S."/>
            <person name="Eslabao M.R."/>
            <person name="Lilenbaum W."/>
            <person name="Dellagostin O.A."/>
            <person name="Moreno A.M."/>
        </authorList>
    </citation>
    <scope>NUCLEOTIDE SEQUENCE [LARGE SCALE GENOMIC DNA]</scope>
    <source>
        <strain evidence="2 3">M110/06</strain>
    </source>
</reference>
<evidence type="ECO:0000259" key="1">
    <source>
        <dbReference type="Pfam" id="PF06114"/>
    </source>
</evidence>
<dbReference type="Gene3D" id="1.10.10.2910">
    <property type="match status" value="1"/>
</dbReference>
<dbReference type="EMBL" id="MVIT01000049">
    <property type="protein sequence ID" value="OOV45522.1"/>
    <property type="molecule type" value="Genomic_DNA"/>
</dbReference>
<sequence>MKTNFPDAMLRPEKIDLFRFLDGGGLRKYGFEFGVEEMPTNMEGYVDFIHKLLMLNTEIYYSLEKGIPRSRFTAAHEIGHVMLHNRQISDRVADYGIVQKAYRKSIPNFKNPEWQADEYAASILMPVNHCVNAYNEDNLNPSWFVENFGVSYQAAKIRCENINREMEDPRKKAQIFEILGSQDLF</sequence>
<gene>
    <name evidence="2" type="ORF">B1J93_04800</name>
</gene>
<dbReference type="InterPro" id="IPR010359">
    <property type="entry name" value="IrrE_HExxH"/>
</dbReference>